<dbReference type="Pfam" id="PF04023">
    <property type="entry name" value="FeoA"/>
    <property type="match status" value="1"/>
</dbReference>
<dbReference type="Proteomes" id="UP000216035">
    <property type="component" value="Unassembled WGS sequence"/>
</dbReference>
<dbReference type="InterPro" id="IPR052713">
    <property type="entry name" value="FeoA"/>
</dbReference>
<dbReference type="EMBL" id="NOXX01000163">
    <property type="protein sequence ID" value="OYQ46475.1"/>
    <property type="molecule type" value="Genomic_DNA"/>
</dbReference>
<dbReference type="InterPro" id="IPR038157">
    <property type="entry name" value="FeoA_core_dom"/>
</dbReference>
<dbReference type="InterPro" id="IPR007167">
    <property type="entry name" value="Fe-transptr_FeoA-like"/>
</dbReference>
<dbReference type="Gene3D" id="2.30.30.90">
    <property type="match status" value="1"/>
</dbReference>
<dbReference type="PANTHER" id="PTHR42954">
    <property type="entry name" value="FE(2+) TRANSPORT PROTEIN A"/>
    <property type="match status" value="1"/>
</dbReference>
<reference evidence="3 4" key="1">
    <citation type="submission" date="2017-07" db="EMBL/GenBank/DDBJ databases">
        <title>Flavobacterium cyanobacteriorum sp. nov., isolated from cyanobacterial aggregates in a eutrophic lake.</title>
        <authorList>
            <person name="Cai H."/>
        </authorList>
    </citation>
    <scope>NUCLEOTIDE SEQUENCE [LARGE SCALE GENOMIC DNA]</scope>
    <source>
        <strain evidence="3 4">TH167</strain>
    </source>
</reference>
<feature type="domain" description="Ferrous iron transporter FeoA-like" evidence="2">
    <location>
        <begin position="2"/>
        <end position="73"/>
    </location>
</feature>
<evidence type="ECO:0000313" key="3">
    <source>
        <dbReference type="EMBL" id="OYQ46475.1"/>
    </source>
</evidence>
<evidence type="ECO:0000313" key="4">
    <source>
        <dbReference type="Proteomes" id="UP000216035"/>
    </source>
</evidence>
<name>A0A256A012_9FLAO</name>
<proteinExistence type="predicted"/>
<dbReference type="OrthoDB" id="9811076at2"/>
<keyword evidence="1" id="KW-0408">Iron</keyword>
<accession>A0A256A012</accession>
<dbReference type="SUPFAM" id="SSF50037">
    <property type="entry name" value="C-terminal domain of transcriptional repressors"/>
    <property type="match status" value="1"/>
</dbReference>
<organism evidence="3 4">
    <name type="scientific">Flavobacterium aurantiibacter</name>
    <dbReference type="NCBI Taxonomy" id="2023067"/>
    <lineage>
        <taxon>Bacteria</taxon>
        <taxon>Pseudomonadati</taxon>
        <taxon>Bacteroidota</taxon>
        <taxon>Flavobacteriia</taxon>
        <taxon>Flavobacteriales</taxon>
        <taxon>Flavobacteriaceae</taxon>
        <taxon>Flavobacterium</taxon>
    </lineage>
</organism>
<comment type="caution">
    <text evidence="3">The sequence shown here is derived from an EMBL/GenBank/DDBJ whole genome shotgun (WGS) entry which is preliminary data.</text>
</comment>
<dbReference type="InterPro" id="IPR008988">
    <property type="entry name" value="Transcriptional_repressor_C"/>
</dbReference>
<evidence type="ECO:0000256" key="1">
    <source>
        <dbReference type="ARBA" id="ARBA00023004"/>
    </source>
</evidence>
<dbReference type="AlphaFoldDB" id="A0A256A012"/>
<evidence type="ECO:0000259" key="2">
    <source>
        <dbReference type="SMART" id="SM00899"/>
    </source>
</evidence>
<keyword evidence="4" id="KW-1185">Reference proteome</keyword>
<dbReference type="GO" id="GO:0046914">
    <property type="term" value="F:transition metal ion binding"/>
    <property type="evidence" value="ECO:0007669"/>
    <property type="project" value="InterPro"/>
</dbReference>
<dbReference type="RefSeq" id="WP_094485543.1">
    <property type="nucleotide sequence ID" value="NZ_NOXX01000163.1"/>
</dbReference>
<gene>
    <name evidence="3" type="ORF">CHX27_04350</name>
</gene>
<dbReference type="PANTHER" id="PTHR42954:SF2">
    <property type="entry name" value="FE(2+) TRANSPORT PROTEIN A"/>
    <property type="match status" value="1"/>
</dbReference>
<protein>
    <recommendedName>
        <fullName evidence="2">Ferrous iron transporter FeoA-like domain-containing protein</fullName>
    </recommendedName>
</protein>
<dbReference type="SMART" id="SM00899">
    <property type="entry name" value="FeoA"/>
    <property type="match status" value="1"/>
</dbReference>
<sequence length="80" mass="8593">MPTLQNLPLSHAAVVVNFNPDAVPLKLIEMGLIAGAEVKLIQIAPLGDPYLFEISGSYVAIRKELAAQIEVAEVSQLSHE</sequence>